<keyword evidence="1" id="KW-0413">Isomerase</keyword>
<sequence>MSQILKGMRVVEGSAFVAVPLAGLTLAQMGAEVIRFDRIGGGLDATRWPLAPNGSSLFWDGLNKGKKSIAVDMKTPEGKELISRIITAPGEEAGLFITNLRVNGWMDHPTLSKLREDLIMVTLMGDRKGRPQVDYTVNPALGVPDMTGPEGHDAPVAHALPAWDVAAGNMVVSALLAAERHRLRHGTGQDVELTLKDVAAATLGHLGVLGEAALTGKSRPKCGNALYGAYGQDFVCDDGKRVMIIGLTDRQWRGLVKMTGTEAAMQRLASASGRDLSDEGNRFRLRDEITGILKPWFAARPSAVVARACDAAGVTWSQVRSVPEALAEDPDLSDDNPVFTTMDHPGVGRYPVPGSPVSFSGYPRETPVQAPVLGAQTEEILADVAGLDGTEIARLFDAGIVRGPHSGGTRSAA</sequence>
<protein>
    <submittedName>
        <fullName evidence="1">2-methylfumaryl-CoA isomerase</fullName>
    </submittedName>
</protein>
<dbReference type="OrthoDB" id="9806585at2"/>
<organism evidence="1 2">
    <name type="scientific">Thalassococcus profundi</name>
    <dbReference type="NCBI Taxonomy" id="2282382"/>
    <lineage>
        <taxon>Bacteria</taxon>
        <taxon>Pseudomonadati</taxon>
        <taxon>Pseudomonadota</taxon>
        <taxon>Alphaproteobacteria</taxon>
        <taxon>Rhodobacterales</taxon>
        <taxon>Roseobacteraceae</taxon>
        <taxon>Thalassococcus</taxon>
    </lineage>
</organism>
<dbReference type="GO" id="GO:0016853">
    <property type="term" value="F:isomerase activity"/>
    <property type="evidence" value="ECO:0007669"/>
    <property type="project" value="UniProtKB-KW"/>
</dbReference>
<dbReference type="Gene3D" id="3.40.50.10540">
    <property type="entry name" value="Crotonobetainyl-coa:carnitine coa-transferase, domain 1"/>
    <property type="match status" value="1"/>
</dbReference>
<dbReference type="Pfam" id="PF02515">
    <property type="entry name" value="CoA_transf_3"/>
    <property type="match status" value="1"/>
</dbReference>
<dbReference type="RefSeq" id="WP_114512988.1">
    <property type="nucleotide sequence ID" value="NZ_QPMK01000029.1"/>
</dbReference>
<dbReference type="SUPFAM" id="SSF89796">
    <property type="entry name" value="CoA-transferase family III (CaiB/BaiF)"/>
    <property type="match status" value="1"/>
</dbReference>
<keyword evidence="2" id="KW-1185">Reference proteome</keyword>
<dbReference type="PANTHER" id="PTHR48228:SF5">
    <property type="entry name" value="ALPHA-METHYLACYL-COA RACEMASE"/>
    <property type="match status" value="1"/>
</dbReference>
<evidence type="ECO:0000313" key="2">
    <source>
        <dbReference type="Proteomes" id="UP000253977"/>
    </source>
</evidence>
<name>A0A369THM0_9RHOB</name>
<dbReference type="AlphaFoldDB" id="A0A369THM0"/>
<dbReference type="InterPro" id="IPR003673">
    <property type="entry name" value="CoA-Trfase_fam_III"/>
</dbReference>
<proteinExistence type="predicted"/>
<evidence type="ECO:0000313" key="1">
    <source>
        <dbReference type="EMBL" id="RDD64124.1"/>
    </source>
</evidence>
<dbReference type="InterPro" id="IPR050509">
    <property type="entry name" value="CoA-transferase_III"/>
</dbReference>
<dbReference type="Proteomes" id="UP000253977">
    <property type="component" value="Unassembled WGS sequence"/>
</dbReference>
<reference evidence="1 2" key="1">
    <citation type="submission" date="2018-07" db="EMBL/GenBank/DDBJ databases">
        <title>Thalassococcus profundi sp. nov., a marine bacterium isolated from deep seawater of Okinawa Trough.</title>
        <authorList>
            <person name="Yu M."/>
        </authorList>
    </citation>
    <scope>NUCLEOTIDE SEQUENCE [LARGE SCALE GENOMIC DNA]</scope>
    <source>
        <strain evidence="1 2">WRAS1</strain>
    </source>
</reference>
<dbReference type="InterPro" id="IPR044855">
    <property type="entry name" value="CoA-Trfase_III_dom3_sf"/>
</dbReference>
<dbReference type="Gene3D" id="3.30.1540.10">
    <property type="entry name" value="formyl-coa transferase, domain 3"/>
    <property type="match status" value="1"/>
</dbReference>
<dbReference type="PANTHER" id="PTHR48228">
    <property type="entry name" value="SUCCINYL-COA--D-CITRAMALATE COA-TRANSFERASE"/>
    <property type="match status" value="1"/>
</dbReference>
<comment type="caution">
    <text evidence="1">The sequence shown here is derived from an EMBL/GenBank/DDBJ whole genome shotgun (WGS) entry which is preliminary data.</text>
</comment>
<gene>
    <name evidence="1" type="ORF">DU478_21910</name>
</gene>
<dbReference type="EMBL" id="QPMK01000029">
    <property type="protein sequence ID" value="RDD64124.1"/>
    <property type="molecule type" value="Genomic_DNA"/>
</dbReference>
<accession>A0A369THM0</accession>
<dbReference type="InterPro" id="IPR023606">
    <property type="entry name" value="CoA-Trfase_III_dom_1_sf"/>
</dbReference>